<evidence type="ECO:0000313" key="2">
    <source>
        <dbReference type="Proteomes" id="UP001145742"/>
    </source>
</evidence>
<evidence type="ECO:0000313" key="1">
    <source>
        <dbReference type="EMBL" id="KAJ7425543.1"/>
    </source>
</evidence>
<gene>
    <name evidence="1" type="ORF">WISP_23067</name>
</gene>
<accession>A0ABQ9DML6</accession>
<comment type="caution">
    <text evidence="1">The sequence shown here is derived from an EMBL/GenBank/DDBJ whole genome shotgun (WGS) entry which is preliminary data.</text>
</comment>
<dbReference type="EMBL" id="WHWB01032485">
    <property type="protein sequence ID" value="KAJ7425543.1"/>
    <property type="molecule type" value="Genomic_DNA"/>
</dbReference>
<proteinExistence type="predicted"/>
<keyword evidence="2" id="KW-1185">Reference proteome</keyword>
<reference evidence="1" key="1">
    <citation type="submission" date="2019-10" db="EMBL/GenBank/DDBJ databases">
        <authorList>
            <person name="Soares A.E.R."/>
            <person name="Aleixo A."/>
            <person name="Schneider P."/>
            <person name="Miyaki C.Y."/>
            <person name="Schneider M.P."/>
            <person name="Mello C."/>
            <person name="Vasconcelos A.T.R."/>
        </authorList>
    </citation>
    <scope>NUCLEOTIDE SEQUENCE</scope>
    <source>
        <tissue evidence="1">Muscle</tissue>
    </source>
</reference>
<protein>
    <submittedName>
        <fullName evidence="1">Uncharacterized protein</fullName>
    </submittedName>
</protein>
<name>A0ABQ9DML6_9PASS</name>
<organism evidence="1 2">
    <name type="scientific">Willisornis vidua</name>
    <name type="common">Xingu scale-backed antbird</name>
    <dbReference type="NCBI Taxonomy" id="1566151"/>
    <lineage>
        <taxon>Eukaryota</taxon>
        <taxon>Metazoa</taxon>
        <taxon>Chordata</taxon>
        <taxon>Craniata</taxon>
        <taxon>Vertebrata</taxon>
        <taxon>Euteleostomi</taxon>
        <taxon>Archelosauria</taxon>
        <taxon>Archosauria</taxon>
        <taxon>Dinosauria</taxon>
        <taxon>Saurischia</taxon>
        <taxon>Theropoda</taxon>
        <taxon>Coelurosauria</taxon>
        <taxon>Aves</taxon>
        <taxon>Neognathae</taxon>
        <taxon>Neoaves</taxon>
        <taxon>Telluraves</taxon>
        <taxon>Australaves</taxon>
        <taxon>Passeriformes</taxon>
        <taxon>Thamnophilidae</taxon>
        <taxon>Willisornis</taxon>
    </lineage>
</organism>
<dbReference type="Proteomes" id="UP001145742">
    <property type="component" value="Unassembled WGS sequence"/>
</dbReference>
<dbReference type="PANTHER" id="PTHR33332">
    <property type="entry name" value="REVERSE TRANSCRIPTASE DOMAIN-CONTAINING PROTEIN"/>
    <property type="match status" value="1"/>
</dbReference>
<sequence length="107" mass="12249">MCAQVAKTANDILACTSNSVSSTIRAVIFPLHWALVTPHLECCVYFWASHYKKDIEGLERVLRRTMELGKGLEPSLMRLRELGMFSLEKEREQGRPSCSLQPIERRL</sequence>